<reference evidence="1 2" key="1">
    <citation type="submission" date="2019-05" db="EMBL/GenBank/DDBJ databases">
        <title>Emergence of the Ug99 lineage of the wheat stem rust pathogen through somatic hybridization.</title>
        <authorList>
            <person name="Li F."/>
            <person name="Upadhyaya N.M."/>
            <person name="Sperschneider J."/>
            <person name="Matny O."/>
            <person name="Nguyen-Phuc H."/>
            <person name="Mago R."/>
            <person name="Raley C."/>
            <person name="Miller M.E."/>
            <person name="Silverstein K.A.T."/>
            <person name="Henningsen E."/>
            <person name="Hirsch C.D."/>
            <person name="Visser B."/>
            <person name="Pretorius Z.A."/>
            <person name="Steffenson B.J."/>
            <person name="Schwessinger B."/>
            <person name="Dodds P.N."/>
            <person name="Figueroa M."/>
        </authorList>
    </citation>
    <scope>NUCLEOTIDE SEQUENCE [LARGE SCALE GENOMIC DNA]</scope>
    <source>
        <strain evidence="1 2">Ug99</strain>
    </source>
</reference>
<evidence type="ECO:0000313" key="2">
    <source>
        <dbReference type="Proteomes" id="UP000325313"/>
    </source>
</evidence>
<accession>A0A5B0N8C7</accession>
<sequence>MVGYTDGSRIVGKFSFDFPRRRLSGAPEPPAYPGIKSHSIVRVGDHEGKKDQAAELGRRGDEVNWLAAPVKMLSAVEAVLLRLVVLALKTFVELMTAE</sequence>
<dbReference type="EMBL" id="VDEP01000421">
    <property type="protein sequence ID" value="KAA1084986.1"/>
    <property type="molecule type" value="Genomic_DNA"/>
</dbReference>
<evidence type="ECO:0000313" key="1">
    <source>
        <dbReference type="EMBL" id="KAA1084986.1"/>
    </source>
</evidence>
<protein>
    <submittedName>
        <fullName evidence="1">Uncharacterized protein</fullName>
    </submittedName>
</protein>
<comment type="caution">
    <text evidence="1">The sequence shown here is derived from an EMBL/GenBank/DDBJ whole genome shotgun (WGS) entry which is preliminary data.</text>
</comment>
<proteinExistence type="predicted"/>
<name>A0A5B0N8C7_PUCGR</name>
<dbReference type="AlphaFoldDB" id="A0A5B0N8C7"/>
<gene>
    <name evidence="1" type="ORF">PGTUg99_001980</name>
</gene>
<dbReference type="Proteomes" id="UP000325313">
    <property type="component" value="Unassembled WGS sequence"/>
</dbReference>
<organism evidence="1 2">
    <name type="scientific">Puccinia graminis f. sp. tritici</name>
    <dbReference type="NCBI Taxonomy" id="56615"/>
    <lineage>
        <taxon>Eukaryota</taxon>
        <taxon>Fungi</taxon>
        <taxon>Dikarya</taxon>
        <taxon>Basidiomycota</taxon>
        <taxon>Pucciniomycotina</taxon>
        <taxon>Pucciniomycetes</taxon>
        <taxon>Pucciniales</taxon>
        <taxon>Pucciniaceae</taxon>
        <taxon>Puccinia</taxon>
    </lineage>
</organism>